<evidence type="ECO:0000313" key="1">
    <source>
        <dbReference type="EMBL" id="SBP87786.1"/>
    </source>
</evidence>
<dbReference type="RefSeq" id="WP_013104691.1">
    <property type="nucleotide sequence ID" value="NZ_LT592170.1"/>
</dbReference>
<dbReference type="Proteomes" id="UP000214566">
    <property type="component" value="Unassembled WGS sequence"/>
</dbReference>
<proteinExistence type="predicted"/>
<dbReference type="AlphaFoldDB" id="A0A238D3D4"/>
<dbReference type="OrthoDB" id="9150823at2"/>
<name>A0A238D3D4_THIDL</name>
<dbReference type="EMBL" id="FLMQ01000055">
    <property type="protein sequence ID" value="SBP87786.1"/>
    <property type="molecule type" value="Genomic_DNA"/>
</dbReference>
<evidence type="ECO:0000313" key="2">
    <source>
        <dbReference type="Proteomes" id="UP000214566"/>
    </source>
</evidence>
<protein>
    <submittedName>
        <fullName evidence="1">Putative Urocanate hydratase</fullName>
    </submittedName>
</protein>
<keyword evidence="2" id="KW-1185">Reference proteome</keyword>
<reference evidence="1 2" key="1">
    <citation type="submission" date="2016-06" db="EMBL/GenBank/DDBJ databases">
        <authorList>
            <person name="Kjaerup R.B."/>
            <person name="Dalgaard T.S."/>
            <person name="Juul-Madsen H.R."/>
        </authorList>
    </citation>
    <scope>NUCLEOTIDE SEQUENCE [LARGE SCALE GENOMIC DNA]</scope>
    <source>
        <strain evidence="1 2">DSM 16361</strain>
    </source>
</reference>
<accession>A0A238D3D4</accession>
<gene>
    <name evidence="1" type="ORF">THIARS_60499</name>
</gene>
<sequence>MPTKRNSIGLGLLLDPSQFAAELTTLKQRPHYDGHALFIELPDRVARLFESSLVPTGQGLAIAGNGDGLLCAIVTLQAASTQVVCLVPMLNTVAKAWLFEAVETRRSMNIAVAIADKPQVIVVTSGPPVGDPESAQWGAIRKRVDEAPLGGEFVTRTLEMVALFKRLEDSPESLVPGFEVGERWAVACMPPPKTHDSDVDVRQAGRLQVPAGAVLH</sequence>
<organism evidence="1 2">
    <name type="scientific">Thiomonas delicata</name>
    <name type="common">Thiomonas cuprina</name>
    <dbReference type="NCBI Taxonomy" id="364030"/>
    <lineage>
        <taxon>Bacteria</taxon>
        <taxon>Pseudomonadati</taxon>
        <taxon>Pseudomonadota</taxon>
        <taxon>Betaproteobacteria</taxon>
        <taxon>Burkholderiales</taxon>
        <taxon>Thiomonas</taxon>
    </lineage>
</organism>